<dbReference type="PANTHER" id="PTHR44051:SF21">
    <property type="entry name" value="GLUTATHIONE S-TRANSFERASE FAMILY PROTEIN"/>
    <property type="match status" value="1"/>
</dbReference>
<dbReference type="KEGG" id="hch:HCH_06725"/>
<dbReference type="PANTHER" id="PTHR44051">
    <property type="entry name" value="GLUTATHIONE S-TRANSFERASE-RELATED"/>
    <property type="match status" value="1"/>
</dbReference>
<dbReference type="AlphaFoldDB" id="Q2S7M3"/>
<dbReference type="Gene3D" id="3.40.30.10">
    <property type="entry name" value="Glutaredoxin"/>
    <property type="match status" value="1"/>
</dbReference>
<accession>Q2S7M3</accession>
<keyword evidence="2" id="KW-0808">Transferase</keyword>
<dbReference type="GO" id="GO:0016740">
    <property type="term" value="F:transferase activity"/>
    <property type="evidence" value="ECO:0007669"/>
    <property type="project" value="UniProtKB-KW"/>
</dbReference>
<dbReference type="SFLD" id="SFLDS00019">
    <property type="entry name" value="Glutathione_Transferase_(cytos"/>
    <property type="match status" value="1"/>
</dbReference>
<dbReference type="SFLD" id="SFLDG00358">
    <property type="entry name" value="Main_(cytGST)"/>
    <property type="match status" value="1"/>
</dbReference>
<evidence type="ECO:0000259" key="1">
    <source>
        <dbReference type="PROSITE" id="PS50404"/>
    </source>
</evidence>
<dbReference type="InterPro" id="IPR036249">
    <property type="entry name" value="Thioredoxin-like_sf"/>
</dbReference>
<dbReference type="HOGENOM" id="CLU_011226_6_4_6"/>
<dbReference type="InterPro" id="IPR040079">
    <property type="entry name" value="Glutathione_S-Trfase"/>
</dbReference>
<dbReference type="SUPFAM" id="SSF47616">
    <property type="entry name" value="GST C-terminal domain-like"/>
    <property type="match status" value="1"/>
</dbReference>
<protein>
    <submittedName>
        <fullName evidence="2">Glutathione S-transferase</fullName>
    </submittedName>
</protein>
<dbReference type="eggNOG" id="COG0625">
    <property type="taxonomic scope" value="Bacteria"/>
</dbReference>
<dbReference type="SUPFAM" id="SSF52833">
    <property type="entry name" value="Thioredoxin-like"/>
    <property type="match status" value="1"/>
</dbReference>
<dbReference type="SFLD" id="SFLDG01150">
    <property type="entry name" value="Main.1:_Beta-like"/>
    <property type="match status" value="1"/>
</dbReference>
<dbReference type="Gene3D" id="1.20.1050.10">
    <property type="match status" value="1"/>
</dbReference>
<name>Q2S7M3_HAHCH</name>
<feature type="domain" description="GST N-terminal" evidence="1">
    <location>
        <begin position="4"/>
        <end position="85"/>
    </location>
</feature>
<reference evidence="2 3" key="1">
    <citation type="journal article" date="2005" name="Nucleic Acids Res.">
        <title>Genomic blueprint of Hahella chejuensis, a marine microbe producing an algicidal agent.</title>
        <authorList>
            <person name="Jeong H."/>
            <person name="Yim J.H."/>
            <person name="Lee C."/>
            <person name="Choi S.-H."/>
            <person name="Park Y.K."/>
            <person name="Yoon S.H."/>
            <person name="Hur C.-G."/>
            <person name="Kang H.-Y."/>
            <person name="Kim D."/>
            <person name="Lee H.H."/>
            <person name="Park K.H."/>
            <person name="Park S.-H."/>
            <person name="Park H.-S."/>
            <person name="Lee H.K."/>
            <person name="Oh T.K."/>
            <person name="Kim J.F."/>
        </authorList>
    </citation>
    <scope>NUCLEOTIDE SEQUENCE [LARGE SCALE GENOMIC DNA]</scope>
    <source>
        <strain evidence="2 3">KCTC 2396</strain>
    </source>
</reference>
<dbReference type="EMBL" id="CP000155">
    <property type="protein sequence ID" value="ABC33351.1"/>
    <property type="molecule type" value="Genomic_DNA"/>
</dbReference>
<evidence type="ECO:0000313" key="3">
    <source>
        <dbReference type="Proteomes" id="UP000000238"/>
    </source>
</evidence>
<dbReference type="InterPro" id="IPR036282">
    <property type="entry name" value="Glutathione-S-Trfase_C_sf"/>
</dbReference>
<dbReference type="OrthoDB" id="5740960at2"/>
<dbReference type="CDD" id="cd03046">
    <property type="entry name" value="GST_N_GTT1_like"/>
    <property type="match status" value="1"/>
</dbReference>
<dbReference type="InterPro" id="IPR004045">
    <property type="entry name" value="Glutathione_S-Trfase_N"/>
</dbReference>
<proteinExistence type="predicted"/>
<gene>
    <name evidence="2" type="ordered locus">HCH_06725</name>
</gene>
<keyword evidence="3" id="KW-1185">Reference proteome</keyword>
<dbReference type="CDD" id="cd03207">
    <property type="entry name" value="GST_C_8"/>
    <property type="match status" value="1"/>
</dbReference>
<organism evidence="2 3">
    <name type="scientific">Hahella chejuensis (strain KCTC 2396)</name>
    <dbReference type="NCBI Taxonomy" id="349521"/>
    <lineage>
        <taxon>Bacteria</taxon>
        <taxon>Pseudomonadati</taxon>
        <taxon>Pseudomonadota</taxon>
        <taxon>Gammaproteobacteria</taxon>
        <taxon>Oceanospirillales</taxon>
        <taxon>Hahellaceae</taxon>
        <taxon>Hahella</taxon>
    </lineage>
</organism>
<evidence type="ECO:0000313" key="2">
    <source>
        <dbReference type="EMBL" id="ABC33351.1"/>
    </source>
</evidence>
<dbReference type="PROSITE" id="PS50404">
    <property type="entry name" value="GST_NTER"/>
    <property type="match status" value="1"/>
</dbReference>
<dbReference type="STRING" id="349521.HCH_06725"/>
<dbReference type="Proteomes" id="UP000000238">
    <property type="component" value="Chromosome"/>
</dbReference>
<dbReference type="Pfam" id="PF02798">
    <property type="entry name" value="GST_N"/>
    <property type="match status" value="1"/>
</dbReference>
<sequence>MASDSKIVLFHCPQSRSTGSMVLLEELEAAYEVKLINIRNGENRRDEYLQVNPLGKVPALQHGDALITEQVAIFLYLADLFPQAGLAPALNDPLRGPYLRWMVYYASCFEPAVVDKAMQREPAPRDTSPYADYDLMLSGIVERIASGPYILGEKFSAADVLWGMAFHWCTQFGLVARTEVIDAYIKRVTSRRSFSEVLARDVEMAADLQAKTETSAD</sequence>
<dbReference type="RefSeq" id="WP_011400403.1">
    <property type="nucleotide sequence ID" value="NC_007645.1"/>
</dbReference>